<evidence type="ECO:0000313" key="2">
    <source>
        <dbReference type="EMBL" id="CZR67229.1"/>
    </source>
</evidence>
<reference evidence="2 3" key="1">
    <citation type="submission" date="2016-03" db="EMBL/GenBank/DDBJ databases">
        <authorList>
            <person name="Ploux O."/>
        </authorList>
    </citation>
    <scope>NUCLEOTIDE SEQUENCE [LARGE SCALE GENOMIC DNA]</scope>
    <source>
        <strain evidence="2 3">UAMH 11012</strain>
    </source>
</reference>
<dbReference type="EMBL" id="FJOG01000042">
    <property type="protein sequence ID" value="CZR67229.1"/>
    <property type="molecule type" value="Genomic_DNA"/>
</dbReference>
<dbReference type="OrthoDB" id="3559338at2759"/>
<protein>
    <submittedName>
        <fullName evidence="2">Uncharacterized protein</fullName>
    </submittedName>
</protein>
<accession>A0A1L7XQC7</accession>
<feature type="region of interest" description="Disordered" evidence="1">
    <location>
        <begin position="68"/>
        <end position="150"/>
    </location>
</feature>
<evidence type="ECO:0000256" key="1">
    <source>
        <dbReference type="SAM" id="MobiDB-lite"/>
    </source>
</evidence>
<feature type="compositionally biased region" description="Basic residues" evidence="1">
    <location>
        <begin position="106"/>
        <end position="119"/>
    </location>
</feature>
<feature type="compositionally biased region" description="Polar residues" evidence="1">
    <location>
        <begin position="69"/>
        <end position="80"/>
    </location>
</feature>
<keyword evidence="3" id="KW-1185">Reference proteome</keyword>
<evidence type="ECO:0000313" key="3">
    <source>
        <dbReference type="Proteomes" id="UP000184330"/>
    </source>
</evidence>
<proteinExistence type="predicted"/>
<name>A0A1L7XQC7_9HELO</name>
<dbReference type="AlphaFoldDB" id="A0A1L7XQC7"/>
<feature type="compositionally biased region" description="Polar residues" evidence="1">
    <location>
        <begin position="140"/>
        <end position="150"/>
    </location>
</feature>
<organism evidence="2 3">
    <name type="scientific">Phialocephala subalpina</name>
    <dbReference type="NCBI Taxonomy" id="576137"/>
    <lineage>
        <taxon>Eukaryota</taxon>
        <taxon>Fungi</taxon>
        <taxon>Dikarya</taxon>
        <taxon>Ascomycota</taxon>
        <taxon>Pezizomycotina</taxon>
        <taxon>Leotiomycetes</taxon>
        <taxon>Helotiales</taxon>
        <taxon>Mollisiaceae</taxon>
        <taxon>Phialocephala</taxon>
        <taxon>Phialocephala fortinii species complex</taxon>
    </lineage>
</organism>
<gene>
    <name evidence="2" type="ORF">PAC_17128</name>
</gene>
<dbReference type="Proteomes" id="UP000184330">
    <property type="component" value="Unassembled WGS sequence"/>
</dbReference>
<sequence>MTGYKRVFLGCWVSLDEQDRLCEVSLDSSTVEEVSGPSDQQIDSIFQAFEIRREGDVPSNPIIILEDTPSVTVAADTNTPPQSPPQRPEKRPRPDSYAGMMTRSSSRTKKSSSPRRRGGSRQNSSQEKIDSLSVSDDPDQSTSRGTSGQSHTFRVSLFSFLLSSAKSFLEYVPYKVEVNPQGVVPGIHPNKSCLESKMMVV</sequence>